<dbReference type="EMBL" id="LCNV01000031">
    <property type="protein sequence ID" value="KKU63187.1"/>
    <property type="molecule type" value="Genomic_DNA"/>
</dbReference>
<accession>A0A0G1S1J6</accession>
<dbReference type="Pfam" id="PF08309">
    <property type="entry name" value="LVIVD"/>
    <property type="match status" value="1"/>
</dbReference>
<name>A0A0G1S1J6_9BACT</name>
<keyword evidence="1" id="KW-0472">Membrane</keyword>
<dbReference type="Proteomes" id="UP000034364">
    <property type="component" value="Unassembled WGS sequence"/>
</dbReference>
<dbReference type="InterPro" id="IPR013211">
    <property type="entry name" value="LVIVD"/>
</dbReference>
<gene>
    <name evidence="2" type="ORF">UX87_C0031G0006</name>
</gene>
<evidence type="ECO:0008006" key="4">
    <source>
        <dbReference type="Google" id="ProtNLM"/>
    </source>
</evidence>
<sequence>MASLNLKLFCCRTGQSLVELLLGMALISLVIPALLSGLVAGREGGQQQVSRLTATALMDQALEVVRSVRSAGWVAFAVNGLYHPAADGTSWSLATGAQSVDGYTRVISISDTQRNSSGAIVASGGTPDPSTKTVTVTVSWSTPFPSSVSTTAYFTRYMDNLTFTHTTYDDFLGGIFSGTAVVNDMGGEVALGAGGSGDWCAPDLTIASLDLPKNGVANALTAIPGQAFVGTGDNASGVSFADIRVDNNHPPAATIHGTIDGYKTNDVFGEAGYVYIAADLPAPEIVIIDLSVSPNAEVGYFNAPANGNGSAVAVSGNTGYMITANMLYNFDLSVKTGERPLRDSNGVSLAGTGTQMMIVGDYAYVSLTGTGTKLQIVDVSDPLNLTVVGYSDINSAGATDVFINSTGTRAYLVTGSSASQPEMFIIDTSVKTGSRPVISSYDSNGMSAKGVIVVPGNRLIMIGTGAEEYQVVNIALEGSPVYCGGLNIDTGVNGVAGVIEPDGDAYSYIITGDASAEFKIIEGGPGGSYAMDGTYISPVFDSGFQTAFNRLEFNRSVPNQTTLTLQVAVADAVSGSCDSADYQYLGPDGTSNTFYSAAGAIPVHDDGVGYENPGRCFRYKAYLASLDSTATPALLDITVNYSP</sequence>
<organism evidence="2 3">
    <name type="scientific">Candidatus Amesbacteria bacterium GW2011_GWA1_47_16</name>
    <dbReference type="NCBI Taxonomy" id="1618353"/>
    <lineage>
        <taxon>Bacteria</taxon>
        <taxon>Candidatus Amesiibacteriota</taxon>
    </lineage>
</organism>
<proteinExistence type="predicted"/>
<dbReference type="AlphaFoldDB" id="A0A0G1S1J6"/>
<feature type="transmembrane region" description="Helical" evidence="1">
    <location>
        <begin position="20"/>
        <end position="41"/>
    </location>
</feature>
<keyword evidence="1" id="KW-1133">Transmembrane helix</keyword>
<evidence type="ECO:0000313" key="3">
    <source>
        <dbReference type="Proteomes" id="UP000034364"/>
    </source>
</evidence>
<comment type="caution">
    <text evidence="2">The sequence shown here is derived from an EMBL/GenBank/DDBJ whole genome shotgun (WGS) entry which is preliminary data.</text>
</comment>
<reference evidence="2 3" key="1">
    <citation type="journal article" date="2015" name="Nature">
        <title>rRNA introns, odd ribosomes, and small enigmatic genomes across a large radiation of phyla.</title>
        <authorList>
            <person name="Brown C.T."/>
            <person name="Hug L.A."/>
            <person name="Thomas B.C."/>
            <person name="Sharon I."/>
            <person name="Castelle C.J."/>
            <person name="Singh A."/>
            <person name="Wilkins M.J."/>
            <person name="Williams K.H."/>
            <person name="Banfield J.F."/>
        </authorList>
    </citation>
    <scope>NUCLEOTIDE SEQUENCE [LARGE SCALE GENOMIC DNA]</scope>
</reference>
<keyword evidence="1" id="KW-0812">Transmembrane</keyword>
<protein>
    <recommendedName>
        <fullName evidence="4">LVIVD repeat protein</fullName>
    </recommendedName>
</protein>
<evidence type="ECO:0000256" key="1">
    <source>
        <dbReference type="SAM" id="Phobius"/>
    </source>
</evidence>
<evidence type="ECO:0000313" key="2">
    <source>
        <dbReference type="EMBL" id="KKU63187.1"/>
    </source>
</evidence>